<gene>
    <name evidence="2" type="ORF">LTRI10_LOCUS32227</name>
</gene>
<feature type="compositionally biased region" description="Basic and acidic residues" evidence="1">
    <location>
        <begin position="151"/>
        <end position="168"/>
    </location>
</feature>
<sequence>MKLRSEFKAANASGSLWAEIAAHFCLRRSRRLNPALKPASRDLLALPPSVRCRKRKVGGDYSPSGDEEAQAKRARKEEEEEDGFHAPANSEGDLTDAAESDSGQTGNENEAAWGEREKETTPLPAPISEVSTEEQGKNNEADPEPEQEISGEEKGGIDVVPGEHHDETTTLSPSILEVMEIEEKNSTERVIAAEEEICVVNRSPAYSDISLDDQSEEMREDSEGTMNSSDEVAVEEEIDELPPSPMPIFCVSEAEKDTEQVNFSDPFLTGPRLHFALDKGDAGKINFGKSVLKVRDSPTVNYGGCGNGGRRTFRRTEIFAGEDYSRMEVVCLYESLSLPIG</sequence>
<evidence type="ECO:0000313" key="2">
    <source>
        <dbReference type="EMBL" id="CAL1391509.1"/>
    </source>
</evidence>
<dbReference type="EMBL" id="OZ034819">
    <property type="protein sequence ID" value="CAL1391509.1"/>
    <property type="molecule type" value="Genomic_DNA"/>
</dbReference>
<reference evidence="2 3" key="1">
    <citation type="submission" date="2024-04" db="EMBL/GenBank/DDBJ databases">
        <authorList>
            <person name="Fracassetti M."/>
        </authorList>
    </citation>
    <scope>NUCLEOTIDE SEQUENCE [LARGE SCALE GENOMIC DNA]</scope>
</reference>
<dbReference type="Proteomes" id="UP001497516">
    <property type="component" value="Chromosome 6"/>
</dbReference>
<protein>
    <submittedName>
        <fullName evidence="2">Uncharacterized protein</fullName>
    </submittedName>
</protein>
<evidence type="ECO:0000256" key="1">
    <source>
        <dbReference type="SAM" id="MobiDB-lite"/>
    </source>
</evidence>
<proteinExistence type="predicted"/>
<feature type="compositionally biased region" description="Acidic residues" evidence="1">
    <location>
        <begin position="141"/>
        <end position="150"/>
    </location>
</feature>
<accession>A0AAV2F0E6</accession>
<feature type="region of interest" description="Disordered" evidence="1">
    <location>
        <begin position="36"/>
        <end position="170"/>
    </location>
</feature>
<keyword evidence="3" id="KW-1185">Reference proteome</keyword>
<evidence type="ECO:0000313" key="3">
    <source>
        <dbReference type="Proteomes" id="UP001497516"/>
    </source>
</evidence>
<dbReference type="AlphaFoldDB" id="A0AAV2F0E6"/>
<organism evidence="2 3">
    <name type="scientific">Linum trigynum</name>
    <dbReference type="NCBI Taxonomy" id="586398"/>
    <lineage>
        <taxon>Eukaryota</taxon>
        <taxon>Viridiplantae</taxon>
        <taxon>Streptophyta</taxon>
        <taxon>Embryophyta</taxon>
        <taxon>Tracheophyta</taxon>
        <taxon>Spermatophyta</taxon>
        <taxon>Magnoliopsida</taxon>
        <taxon>eudicotyledons</taxon>
        <taxon>Gunneridae</taxon>
        <taxon>Pentapetalae</taxon>
        <taxon>rosids</taxon>
        <taxon>fabids</taxon>
        <taxon>Malpighiales</taxon>
        <taxon>Linaceae</taxon>
        <taxon>Linum</taxon>
    </lineage>
</organism>
<name>A0AAV2F0E6_9ROSI</name>